<keyword evidence="1" id="KW-1185">Reference proteome</keyword>
<dbReference type="Proteomes" id="UP000887565">
    <property type="component" value="Unplaced"/>
</dbReference>
<sequence length="123" mass="12871">MLTDSSSASSQSSKVPLALPALPSISVAATVSNSDARTSNQPMSTANTALIDNGAQCSVLSSHLVKCAFDKQSLQLPICRKIKVTHGAIITANGPVVITMESMFGEHMIKCVILNDNSKAAFH</sequence>
<dbReference type="AlphaFoldDB" id="A0A915I5J8"/>
<proteinExistence type="predicted"/>
<accession>A0A915I5J8</accession>
<evidence type="ECO:0000313" key="1">
    <source>
        <dbReference type="Proteomes" id="UP000887565"/>
    </source>
</evidence>
<dbReference type="WBParaSite" id="nRc.2.0.1.t08664-RA">
    <property type="protein sequence ID" value="nRc.2.0.1.t08664-RA"/>
    <property type="gene ID" value="nRc.2.0.1.g08664"/>
</dbReference>
<evidence type="ECO:0000313" key="2">
    <source>
        <dbReference type="WBParaSite" id="nRc.2.0.1.t08664-RA"/>
    </source>
</evidence>
<protein>
    <submittedName>
        <fullName evidence="2">Uncharacterized protein</fullName>
    </submittedName>
</protein>
<name>A0A915I5J8_ROMCU</name>
<organism evidence="1 2">
    <name type="scientific">Romanomermis culicivorax</name>
    <name type="common">Nematode worm</name>
    <dbReference type="NCBI Taxonomy" id="13658"/>
    <lineage>
        <taxon>Eukaryota</taxon>
        <taxon>Metazoa</taxon>
        <taxon>Ecdysozoa</taxon>
        <taxon>Nematoda</taxon>
        <taxon>Enoplea</taxon>
        <taxon>Dorylaimia</taxon>
        <taxon>Mermithida</taxon>
        <taxon>Mermithoidea</taxon>
        <taxon>Mermithidae</taxon>
        <taxon>Romanomermis</taxon>
    </lineage>
</organism>
<reference evidence="2" key="1">
    <citation type="submission" date="2022-11" db="UniProtKB">
        <authorList>
            <consortium name="WormBaseParasite"/>
        </authorList>
    </citation>
    <scope>IDENTIFICATION</scope>
</reference>